<evidence type="ECO:0000313" key="5">
    <source>
        <dbReference type="Proteomes" id="UP000598146"/>
    </source>
</evidence>
<evidence type="ECO:0000313" key="4">
    <source>
        <dbReference type="EMBL" id="MBG0562572.1"/>
    </source>
</evidence>
<dbReference type="Pfam" id="PF05593">
    <property type="entry name" value="RHS_repeat"/>
    <property type="match status" value="1"/>
</dbReference>
<name>A0A931FXB4_9ACTN</name>
<dbReference type="Gene3D" id="2.180.10.10">
    <property type="entry name" value="RHS repeat-associated core"/>
    <property type="match status" value="2"/>
</dbReference>
<proteinExistence type="predicted"/>
<feature type="region of interest" description="Disordered" evidence="2">
    <location>
        <begin position="877"/>
        <end position="898"/>
    </location>
</feature>
<dbReference type="InterPro" id="IPR006530">
    <property type="entry name" value="YD"/>
</dbReference>
<dbReference type="Proteomes" id="UP000598146">
    <property type="component" value="Unassembled WGS sequence"/>
</dbReference>
<dbReference type="InterPro" id="IPR050708">
    <property type="entry name" value="T6SS_VgrG/RHS"/>
</dbReference>
<feature type="domain" description="Hint" evidence="3">
    <location>
        <begin position="1142"/>
        <end position="1308"/>
    </location>
</feature>
<dbReference type="InterPro" id="IPR056823">
    <property type="entry name" value="TEN-like_YD-shell"/>
</dbReference>
<evidence type="ECO:0000256" key="1">
    <source>
        <dbReference type="ARBA" id="ARBA00022737"/>
    </source>
</evidence>
<dbReference type="NCBIfam" id="TIGR03696">
    <property type="entry name" value="Rhs_assc_core"/>
    <property type="match status" value="1"/>
</dbReference>
<feature type="region of interest" description="Disordered" evidence="2">
    <location>
        <begin position="1"/>
        <end position="70"/>
    </location>
</feature>
<keyword evidence="5" id="KW-1185">Reference proteome</keyword>
<accession>A0A931FXB4</accession>
<dbReference type="InterPro" id="IPR036844">
    <property type="entry name" value="Hint_dom_sf"/>
</dbReference>
<feature type="region of interest" description="Disordered" evidence="2">
    <location>
        <begin position="110"/>
        <end position="136"/>
    </location>
</feature>
<dbReference type="SUPFAM" id="SSF51294">
    <property type="entry name" value="Hedgehog/intein (Hint) domain"/>
    <property type="match status" value="1"/>
</dbReference>
<feature type="compositionally biased region" description="Basic and acidic residues" evidence="2">
    <location>
        <begin position="1"/>
        <end position="12"/>
    </location>
</feature>
<dbReference type="EMBL" id="JADQTO010000005">
    <property type="protein sequence ID" value="MBG0562572.1"/>
    <property type="molecule type" value="Genomic_DNA"/>
</dbReference>
<dbReference type="InterPro" id="IPR022385">
    <property type="entry name" value="Rhs_assc_core"/>
</dbReference>
<dbReference type="Pfam" id="PF25023">
    <property type="entry name" value="TEN_YD-shell"/>
    <property type="match status" value="1"/>
</dbReference>
<dbReference type="InterPro" id="IPR003587">
    <property type="entry name" value="Hint_dom_N"/>
</dbReference>
<feature type="compositionally biased region" description="Gly residues" evidence="2">
    <location>
        <begin position="975"/>
        <end position="986"/>
    </location>
</feature>
<reference evidence="4" key="1">
    <citation type="submission" date="2020-11" db="EMBL/GenBank/DDBJ databases">
        <title>Isolation and identification of active actinomycetes.</title>
        <authorList>
            <person name="Sun X."/>
        </authorList>
    </citation>
    <scope>NUCLEOTIDE SEQUENCE</scope>
    <source>
        <strain evidence="4">NEAU-A11</strain>
    </source>
</reference>
<feature type="compositionally biased region" description="Basic and acidic residues" evidence="2">
    <location>
        <begin position="28"/>
        <end position="49"/>
    </location>
</feature>
<protein>
    <recommendedName>
        <fullName evidence="3">Hint domain-containing protein</fullName>
    </recommendedName>
</protein>
<dbReference type="InterPro" id="IPR031325">
    <property type="entry name" value="RHS_repeat"/>
</dbReference>
<keyword evidence="1" id="KW-0677">Repeat</keyword>
<organism evidence="4 5">
    <name type="scientific">Actinoplanes aureus</name>
    <dbReference type="NCBI Taxonomy" id="2792083"/>
    <lineage>
        <taxon>Bacteria</taxon>
        <taxon>Bacillati</taxon>
        <taxon>Actinomycetota</taxon>
        <taxon>Actinomycetes</taxon>
        <taxon>Micromonosporales</taxon>
        <taxon>Micromonosporaceae</taxon>
        <taxon>Actinoplanes</taxon>
    </lineage>
</organism>
<feature type="region of interest" description="Disordered" evidence="2">
    <location>
        <begin position="965"/>
        <end position="1028"/>
    </location>
</feature>
<evidence type="ECO:0000259" key="3">
    <source>
        <dbReference type="SMART" id="SM00306"/>
    </source>
</evidence>
<gene>
    <name evidence="4" type="ORF">I4J89_13990</name>
</gene>
<evidence type="ECO:0000256" key="2">
    <source>
        <dbReference type="SAM" id="MobiDB-lite"/>
    </source>
</evidence>
<dbReference type="SMART" id="SM00306">
    <property type="entry name" value="HintN"/>
    <property type="match status" value="1"/>
</dbReference>
<dbReference type="NCBIfam" id="TIGR01643">
    <property type="entry name" value="YD_repeat_2x"/>
    <property type="match status" value="2"/>
</dbReference>
<comment type="caution">
    <text evidence="4">The sequence shown here is derived from an EMBL/GenBank/DDBJ whole genome shotgun (WGS) entry which is preliminary data.</text>
</comment>
<dbReference type="Gene3D" id="2.170.16.10">
    <property type="entry name" value="Hedgehog/Intein (Hint) domain"/>
    <property type="match status" value="1"/>
</dbReference>
<dbReference type="PANTHER" id="PTHR32305">
    <property type="match status" value="1"/>
</dbReference>
<sequence>MGGRDGRGDRPRQRPRRRIDPGAVEAILPERDQADRRLRLRPDAADRASGRRRGVPGDRSAVGRHADADPVTRTEQLKDWTPGTGTVWHTVEQSTYQADGRVRTTTDVRGNVTTTGYTPRVGGPVTSVTTTGPMPGWTSRRDLTPYWGSAVKIVDVNDRVTGELAYDPLGRTAKVWRLGWSRSGHESKPSSEYTYHFAAERDGYPYVRVTTLNATGNPVSSYQIVDGLLRPRQTQTPSAAGDGNRVVTDTIHDQYGRATVAYGPHVEPGAASETLWTEPQWSVPAVSRTDLDLAGRVEAEVFLSGDDRENLVEKWRTTTAHEGDILTTTPPAGGIATSTVTDIEGRTIALRQHTTTAGVAGAYQETRYRFDRKGNQVKVIDPAGNEWTSQFDARGRKTQATDPDHGITRTTYNDAGEVVTVTDARDEVLWYGYDRIGRKTETRDDSPAGALRAQWRYDTLYSGQAGFRGHLTESVRYEPAGSASAYRWQVRQFDARYQPTGINHVIPATLPAGDDKLSGTYVYSYGYAAPNGEPLTTTYPAGPAGSGLVTEQLTTGYDGATGLPVRVDTSLTGSAGTLATTSYTAYGEVNGSVRSVAGTPAVEDVIYRDEATRRISRTSAVGVTERGYTYDPAGNITELAEPDDRQCFRYDRLAQLTRAWTPKQGMTCAAEPAVADLGGPAPYWTDWTINSTGSRVTEVSHGTAGNTTRTYRVPAGGAGVTRPHALTEMTTAEPGKAPVTNKYAYDASGNTVCRPAGTAANDCDDGSGSQVLTWDAEGRVAAIAAAGKTEQANVYDADGARLIRRDSTGRTLYLPGQEIRQEGNTVTGTRYYSFAGGVIASRTGGSASANLTWLYTDHQGTQQTAVNAASHAVTVRRQTPYGGPRGPRSAWPTGKGFVGGDNDPTGLVHLGAREYDAVTGRFISVDPLMDMADPHQWNGYSYAGNSPVTRSDPDGLKPITDDQWFNTGMWDGSGASPGGGSSGGGSTVQNTNHAAADHAHDTRPPTNKQDAERRIPTPFLPSDHVSGRGKGYQNQIGGFQYTDGPDPVELARAADKYYARYYAETGDWYYANVLAIRAVCEKGEVQCGAALRDQLATEDNLLNNMRDPDCGKRCIDLSRQVGEYGDIVSDFGGVPHIPPIPCHSFDPDTPVLMADGSTKPIEDVKVGDAVLATDPATGRSASKVVTNTITGHGRKDLVEITVDLDGAKGAATATVTSTAGHPFLDREPACLDACGRSRAGRPGPDLLGGRGGDRRCPRIQRCPSGRQPHRRGYSHVLCDRRQQPGTRTQQRLRRAACLLPGKLHGQIAHKFSWR</sequence>
<feature type="compositionally biased region" description="Basic and acidic residues" evidence="2">
    <location>
        <begin position="995"/>
        <end position="1015"/>
    </location>
</feature>
<dbReference type="PANTHER" id="PTHR32305:SF17">
    <property type="entry name" value="TRNA NUCLEASE WAPA"/>
    <property type="match status" value="1"/>
</dbReference>